<dbReference type="RefSeq" id="WP_275542270.1">
    <property type="nucleotide sequence ID" value="NZ_LMVN01000024.1"/>
</dbReference>
<protein>
    <submittedName>
        <fullName evidence="1">Uncharacterized protein</fullName>
    </submittedName>
</protein>
<gene>
    <name evidence="1" type="ORF">MSCUN_03460</name>
</gene>
<dbReference type="EMBL" id="LWMS01000010">
    <property type="protein sequence ID" value="PWL08633.1"/>
    <property type="molecule type" value="Genomic_DNA"/>
</dbReference>
<accession>A0A2V2BSZ7</accession>
<dbReference type="AlphaFoldDB" id="A0A2V2BSZ7"/>
<dbReference type="Proteomes" id="UP000246004">
    <property type="component" value="Unassembled WGS sequence"/>
</dbReference>
<evidence type="ECO:0000313" key="2">
    <source>
        <dbReference type="Proteomes" id="UP000246004"/>
    </source>
</evidence>
<evidence type="ECO:0000313" key="1">
    <source>
        <dbReference type="EMBL" id="PWL08633.1"/>
    </source>
</evidence>
<sequence>MEKHITLHGKNGEVEIVFSMCNPIPTLKKDFNKLKQLIRIFI</sequence>
<organism evidence="1 2">
    <name type="scientific">Methanosphaera cuniculi</name>
    <dbReference type="NCBI Taxonomy" id="1077256"/>
    <lineage>
        <taxon>Archaea</taxon>
        <taxon>Methanobacteriati</taxon>
        <taxon>Methanobacteriota</taxon>
        <taxon>Methanomada group</taxon>
        <taxon>Methanobacteria</taxon>
        <taxon>Methanobacteriales</taxon>
        <taxon>Methanobacteriaceae</taxon>
        <taxon>Methanosphaera</taxon>
    </lineage>
</organism>
<name>A0A2V2BSZ7_9EURY</name>
<comment type="caution">
    <text evidence="1">The sequence shown here is derived from an EMBL/GenBank/DDBJ whole genome shotgun (WGS) entry which is preliminary data.</text>
</comment>
<proteinExistence type="predicted"/>
<reference evidence="1 2" key="1">
    <citation type="submission" date="2016-04" db="EMBL/GenBank/DDBJ databases">
        <title>Genome sequence of Methanosphaera cuniculi DSM 4103.</title>
        <authorList>
            <person name="Poehlein A."/>
            <person name="Seedorf H."/>
            <person name="Daniel R."/>
        </authorList>
    </citation>
    <scope>NUCLEOTIDE SEQUENCE [LARGE SCALE GENOMIC DNA]</scope>
    <source>
        <strain evidence="1 2">DSM 4103</strain>
    </source>
</reference>